<feature type="region of interest" description="Disordered" evidence="4">
    <location>
        <begin position="1"/>
        <end position="44"/>
    </location>
</feature>
<dbReference type="PANTHER" id="PTHR30146:SF109">
    <property type="entry name" value="HTH-TYPE TRANSCRIPTIONAL REGULATOR GALS"/>
    <property type="match status" value="1"/>
</dbReference>
<dbReference type="PROSITE" id="PS50932">
    <property type="entry name" value="HTH_LACI_2"/>
    <property type="match status" value="1"/>
</dbReference>
<dbReference type="PROSITE" id="PS00356">
    <property type="entry name" value="HTH_LACI_1"/>
    <property type="match status" value="1"/>
</dbReference>
<evidence type="ECO:0000256" key="1">
    <source>
        <dbReference type="ARBA" id="ARBA00023015"/>
    </source>
</evidence>
<dbReference type="GO" id="GO:0003700">
    <property type="term" value="F:DNA-binding transcription factor activity"/>
    <property type="evidence" value="ECO:0007669"/>
    <property type="project" value="TreeGrafter"/>
</dbReference>
<organism evidence="6 7">
    <name type="scientific">Jiangella ureilytica</name>
    <dbReference type="NCBI Taxonomy" id="2530374"/>
    <lineage>
        <taxon>Bacteria</taxon>
        <taxon>Bacillati</taxon>
        <taxon>Actinomycetota</taxon>
        <taxon>Actinomycetes</taxon>
        <taxon>Jiangellales</taxon>
        <taxon>Jiangellaceae</taxon>
        <taxon>Jiangella</taxon>
    </lineage>
</organism>
<dbReference type="Proteomes" id="UP000295621">
    <property type="component" value="Unassembled WGS sequence"/>
</dbReference>
<protein>
    <submittedName>
        <fullName evidence="6">LacI family transcriptional regulator</fullName>
    </submittedName>
</protein>
<name>A0A4R4RMV3_9ACTN</name>
<keyword evidence="3" id="KW-0804">Transcription</keyword>
<accession>A0A4R4RMV3</accession>
<evidence type="ECO:0000313" key="6">
    <source>
        <dbReference type="EMBL" id="TDC50389.1"/>
    </source>
</evidence>
<reference evidence="6 7" key="1">
    <citation type="submission" date="2019-02" db="EMBL/GenBank/DDBJ databases">
        <title>Draft genome sequences of novel Actinobacteria.</title>
        <authorList>
            <person name="Sahin N."/>
            <person name="Ay H."/>
            <person name="Saygin H."/>
        </authorList>
    </citation>
    <scope>NUCLEOTIDE SEQUENCE [LARGE SCALE GENOMIC DNA]</scope>
    <source>
        <strain evidence="6 7">KC603</strain>
    </source>
</reference>
<dbReference type="InterPro" id="IPR028082">
    <property type="entry name" value="Peripla_BP_I"/>
</dbReference>
<dbReference type="Gene3D" id="3.40.50.2300">
    <property type="match status" value="2"/>
</dbReference>
<dbReference type="CDD" id="cd01392">
    <property type="entry name" value="HTH_LacI"/>
    <property type="match status" value="1"/>
</dbReference>
<feature type="domain" description="HTH lacI-type" evidence="5">
    <location>
        <begin position="43"/>
        <end position="97"/>
    </location>
</feature>
<keyword evidence="1" id="KW-0805">Transcription regulation</keyword>
<evidence type="ECO:0000256" key="2">
    <source>
        <dbReference type="ARBA" id="ARBA00023125"/>
    </source>
</evidence>
<dbReference type="Pfam" id="PF00356">
    <property type="entry name" value="LacI"/>
    <property type="match status" value="1"/>
</dbReference>
<dbReference type="Gene3D" id="1.10.260.40">
    <property type="entry name" value="lambda repressor-like DNA-binding domains"/>
    <property type="match status" value="1"/>
</dbReference>
<dbReference type="SUPFAM" id="SSF47413">
    <property type="entry name" value="lambda repressor-like DNA-binding domains"/>
    <property type="match status" value="1"/>
</dbReference>
<dbReference type="InterPro" id="IPR000843">
    <property type="entry name" value="HTH_LacI"/>
</dbReference>
<dbReference type="AlphaFoldDB" id="A0A4R4RMV3"/>
<dbReference type="EMBL" id="SMKL01000031">
    <property type="protein sequence ID" value="TDC50389.1"/>
    <property type="molecule type" value="Genomic_DNA"/>
</dbReference>
<dbReference type="CDD" id="cd06267">
    <property type="entry name" value="PBP1_LacI_sugar_binding-like"/>
    <property type="match status" value="1"/>
</dbReference>
<proteinExistence type="predicted"/>
<dbReference type="GO" id="GO:0000976">
    <property type="term" value="F:transcription cis-regulatory region binding"/>
    <property type="evidence" value="ECO:0007669"/>
    <property type="project" value="TreeGrafter"/>
</dbReference>
<comment type="caution">
    <text evidence="6">The sequence shown here is derived from an EMBL/GenBank/DDBJ whole genome shotgun (WGS) entry which is preliminary data.</text>
</comment>
<evidence type="ECO:0000259" key="5">
    <source>
        <dbReference type="PROSITE" id="PS50932"/>
    </source>
</evidence>
<keyword evidence="7" id="KW-1185">Reference proteome</keyword>
<gene>
    <name evidence="6" type="ORF">E1212_15255</name>
</gene>
<dbReference type="OrthoDB" id="4268837at2"/>
<sequence>MALSPGHPVCPDVAARRKARDSATDVLSEYPRDVNPPGRPRRPTIRDVAAASGVSRGTVSRVLNGGHWVSADALAAVQEAIQRTGYQVNHHARSLATRRSNSVAFLLAEKQHLLFDDPNIAVLLRGAAAALGDRDMSLILMTAGTDADRKRATDFIMAGHVDGVLLISNHSGSPLLDPLLDARIPTVSCGRPIGFEDDLAYVSADDRGGARQMTSHLAESGRRHIATIAGPLDTSGGRERLAGYREAMGEEYDESLVAHGDYSRASGYAGMQELLQRCERIDAVFAANDRMAAGAMAALREAGLRVPTDIAVGGFDDTDLAASLEPSLTTVRLPFEQMSVELVRLLVEVIDGKDGAATILPTTLVQREST</sequence>
<dbReference type="PANTHER" id="PTHR30146">
    <property type="entry name" value="LACI-RELATED TRANSCRIPTIONAL REPRESSOR"/>
    <property type="match status" value="1"/>
</dbReference>
<evidence type="ECO:0000313" key="7">
    <source>
        <dbReference type="Proteomes" id="UP000295621"/>
    </source>
</evidence>
<dbReference type="InterPro" id="IPR010982">
    <property type="entry name" value="Lambda_DNA-bd_dom_sf"/>
</dbReference>
<dbReference type="SUPFAM" id="SSF53822">
    <property type="entry name" value="Periplasmic binding protein-like I"/>
    <property type="match status" value="1"/>
</dbReference>
<dbReference type="SMART" id="SM00354">
    <property type="entry name" value="HTH_LACI"/>
    <property type="match status" value="1"/>
</dbReference>
<evidence type="ECO:0000256" key="4">
    <source>
        <dbReference type="SAM" id="MobiDB-lite"/>
    </source>
</evidence>
<evidence type="ECO:0000256" key="3">
    <source>
        <dbReference type="ARBA" id="ARBA00023163"/>
    </source>
</evidence>
<dbReference type="PRINTS" id="PR00036">
    <property type="entry name" value="HTHLACI"/>
</dbReference>
<keyword evidence="2" id="KW-0238">DNA-binding</keyword>
<dbReference type="Pfam" id="PF13377">
    <property type="entry name" value="Peripla_BP_3"/>
    <property type="match status" value="1"/>
</dbReference>
<dbReference type="InterPro" id="IPR046335">
    <property type="entry name" value="LacI/GalR-like_sensor"/>
</dbReference>